<protein>
    <submittedName>
        <fullName evidence="2">Uncharacterized protein</fullName>
    </submittedName>
</protein>
<proteinExistence type="predicted"/>
<dbReference type="Proteomes" id="UP000467841">
    <property type="component" value="Unassembled WGS sequence"/>
</dbReference>
<comment type="caution">
    <text evidence="2">The sequence shown here is derived from an EMBL/GenBank/DDBJ whole genome shotgun (WGS) entry which is preliminary data.</text>
</comment>
<evidence type="ECO:0000256" key="1">
    <source>
        <dbReference type="SAM" id="MobiDB-lite"/>
    </source>
</evidence>
<dbReference type="EMBL" id="CACVBM020001496">
    <property type="protein sequence ID" value="CAA7052216.1"/>
    <property type="molecule type" value="Genomic_DNA"/>
</dbReference>
<feature type="region of interest" description="Disordered" evidence="1">
    <location>
        <begin position="1"/>
        <end position="21"/>
    </location>
</feature>
<keyword evidence="3" id="KW-1185">Reference proteome</keyword>
<evidence type="ECO:0000313" key="2">
    <source>
        <dbReference type="EMBL" id="CAA7052216.1"/>
    </source>
</evidence>
<dbReference type="AlphaFoldDB" id="A0A6D2KJY6"/>
<reference evidence="2" key="1">
    <citation type="submission" date="2020-01" db="EMBL/GenBank/DDBJ databases">
        <authorList>
            <person name="Mishra B."/>
        </authorList>
    </citation>
    <scope>NUCLEOTIDE SEQUENCE [LARGE SCALE GENOMIC DNA]</scope>
</reference>
<accession>A0A6D2KJY6</accession>
<organism evidence="2 3">
    <name type="scientific">Microthlaspi erraticum</name>
    <dbReference type="NCBI Taxonomy" id="1685480"/>
    <lineage>
        <taxon>Eukaryota</taxon>
        <taxon>Viridiplantae</taxon>
        <taxon>Streptophyta</taxon>
        <taxon>Embryophyta</taxon>
        <taxon>Tracheophyta</taxon>
        <taxon>Spermatophyta</taxon>
        <taxon>Magnoliopsida</taxon>
        <taxon>eudicotyledons</taxon>
        <taxon>Gunneridae</taxon>
        <taxon>Pentapetalae</taxon>
        <taxon>rosids</taxon>
        <taxon>malvids</taxon>
        <taxon>Brassicales</taxon>
        <taxon>Brassicaceae</taxon>
        <taxon>Coluteocarpeae</taxon>
        <taxon>Microthlaspi</taxon>
    </lineage>
</organism>
<sequence length="87" mass="9442">MESQHSPLRDPLVSSVDMESKEVKTTTNDVFVVGGREDEIARGRLMEKREVFLVALSSSRLPPTTNTSPVVVLTSLDYTSTGLTSGS</sequence>
<evidence type="ECO:0000313" key="3">
    <source>
        <dbReference type="Proteomes" id="UP000467841"/>
    </source>
</evidence>
<name>A0A6D2KJY6_9BRAS</name>
<gene>
    <name evidence="2" type="ORF">MERR_LOCUS39451</name>
</gene>